<evidence type="ECO:0000313" key="2">
    <source>
        <dbReference type="Proteomes" id="UP000198706"/>
    </source>
</evidence>
<reference evidence="1 2" key="1">
    <citation type="submission" date="2016-10" db="EMBL/GenBank/DDBJ databases">
        <authorList>
            <person name="de Groot N.N."/>
        </authorList>
    </citation>
    <scope>NUCLEOTIDE SEQUENCE [LARGE SCALE GENOMIC DNA]</scope>
    <source>
        <strain evidence="1 2">JCM 21544</strain>
    </source>
</reference>
<evidence type="ECO:0000313" key="1">
    <source>
        <dbReference type="EMBL" id="SDK30195.1"/>
    </source>
</evidence>
<dbReference type="STRING" id="137658.SAMN05216186_10628"/>
<keyword evidence="2" id="KW-1185">Reference proteome</keyword>
<protein>
    <submittedName>
        <fullName evidence="1">Uncharacterized protein</fullName>
    </submittedName>
</protein>
<dbReference type="EMBL" id="FNFD01000006">
    <property type="protein sequence ID" value="SDK30195.1"/>
    <property type="molecule type" value="Genomic_DNA"/>
</dbReference>
<organism evidence="1 2">
    <name type="scientific">Pseudomonas indica</name>
    <dbReference type="NCBI Taxonomy" id="137658"/>
    <lineage>
        <taxon>Bacteria</taxon>
        <taxon>Pseudomonadati</taxon>
        <taxon>Pseudomonadota</taxon>
        <taxon>Gammaproteobacteria</taxon>
        <taxon>Pseudomonadales</taxon>
        <taxon>Pseudomonadaceae</taxon>
        <taxon>Pseudomonas</taxon>
    </lineage>
</organism>
<gene>
    <name evidence="1" type="ORF">SAMN05216186_10628</name>
</gene>
<accession>A0A1G9AUC9</accession>
<sequence length="157" mass="17941">MAPALIKNIHYVDPVLPEQLPDSIIEKADALPAKVAFLDGILAPETGARLARLLQITNTYYSNMIEGQYTELVDMQRAQNAPRRERRLLQDLAVKHMQVQLIFERAIRMTPRAFTEMYSSYVRCTIDCLPEPRRMLFASATGGSWCPVSFEPSRTRR</sequence>
<name>A0A1G9AUC9_9PSED</name>
<dbReference type="AlphaFoldDB" id="A0A1G9AUC9"/>
<proteinExistence type="predicted"/>
<dbReference type="RefSeq" id="WP_244505966.1">
    <property type="nucleotide sequence ID" value="NZ_FNFD01000006.1"/>
</dbReference>
<dbReference type="Proteomes" id="UP000198706">
    <property type="component" value="Unassembled WGS sequence"/>
</dbReference>